<dbReference type="InterPro" id="IPR036259">
    <property type="entry name" value="MFS_trans_sf"/>
</dbReference>
<dbReference type="Gene3D" id="1.20.1250.20">
    <property type="entry name" value="MFS general substrate transporter like domains"/>
    <property type="match status" value="2"/>
</dbReference>
<organism evidence="8 9">
    <name type="scientific">Paraburkholderia nemoris</name>
    <dbReference type="NCBI Taxonomy" id="2793076"/>
    <lineage>
        <taxon>Bacteria</taxon>
        <taxon>Pseudomonadati</taxon>
        <taxon>Pseudomonadota</taxon>
        <taxon>Betaproteobacteria</taxon>
        <taxon>Burkholderiales</taxon>
        <taxon>Burkholderiaceae</taxon>
        <taxon>Paraburkholderia</taxon>
    </lineage>
</organism>
<dbReference type="PANTHER" id="PTHR43791:SF36">
    <property type="entry name" value="TRANSPORTER, PUTATIVE (AFU_ORTHOLOGUE AFUA_6G08340)-RELATED"/>
    <property type="match status" value="1"/>
</dbReference>
<dbReference type="EMBL" id="CAJNBH010000004">
    <property type="protein sequence ID" value="CAE6723164.1"/>
    <property type="molecule type" value="Genomic_DNA"/>
</dbReference>
<feature type="transmembrane region" description="Helical" evidence="6">
    <location>
        <begin position="350"/>
        <end position="369"/>
    </location>
</feature>
<feature type="transmembrane region" description="Helical" evidence="6">
    <location>
        <begin position="128"/>
        <end position="152"/>
    </location>
</feature>
<keyword evidence="5 6" id="KW-0472">Membrane</keyword>
<dbReference type="SUPFAM" id="SSF103473">
    <property type="entry name" value="MFS general substrate transporter"/>
    <property type="match status" value="1"/>
</dbReference>
<dbReference type="CDD" id="cd17319">
    <property type="entry name" value="MFS_ExuT_GudP_like"/>
    <property type="match status" value="1"/>
</dbReference>
<keyword evidence="3 6" id="KW-0812">Transmembrane</keyword>
<keyword evidence="9" id="KW-1185">Reference proteome</keyword>
<dbReference type="PANTHER" id="PTHR43791">
    <property type="entry name" value="PERMEASE-RELATED"/>
    <property type="match status" value="1"/>
</dbReference>
<feature type="transmembrane region" description="Helical" evidence="6">
    <location>
        <begin position="103"/>
        <end position="122"/>
    </location>
</feature>
<sequence>MVTDKPKLETFMQSDKAGSQTVLPGDRPSLNKRIFWKLMPLLILVYTISFLDRTNIALAKHSMSVDLGLSAATYGLGAGLFFLSYASLEIPSNLLLHRVGARFWITRIMITWGVLSSAMAFVQGETSFYVLRLLLGAAEAGLFPGVILYLTYWFDRKDCARATGFFLLGVCISSVIGGPIGGALLELDGKFGLRGWQWLFFLEGLPAILLAFVVWKKLPDRPSAAPWLSSEEAVGLEDRLSQREHQAAHSFKDCLRDRQVWLAIFVYFCHQITIYAVIFFLPGIIGASGHFSPFLIGVLSAAPWLAASIGAATLPGLAKTSGQSRVLLVVGFLIMAFGLVVAVYSPPALALLAMCVSALMFFGVQSVLFSFPSSRLSGTALAGGLGLLNSCGVLGGFVGPTVMGIVEQTTGKAINGLLLMAGALVFAAVCAIRLRHGSERKYPVAVDDTSTFAPAAER</sequence>
<evidence type="ECO:0000256" key="4">
    <source>
        <dbReference type="ARBA" id="ARBA00022989"/>
    </source>
</evidence>
<gene>
    <name evidence="8" type="primary">ttuB_5</name>
    <name evidence="8" type="ORF">R69776_01630</name>
</gene>
<feature type="transmembrane region" description="Helical" evidence="6">
    <location>
        <begin position="164"/>
        <end position="184"/>
    </location>
</feature>
<comment type="caution">
    <text evidence="8">The sequence shown here is derived from an EMBL/GenBank/DDBJ whole genome shotgun (WGS) entry which is preliminary data.</text>
</comment>
<name>A0ABM8QYB9_9BURK</name>
<feature type="transmembrane region" description="Helical" evidence="6">
    <location>
        <begin position="412"/>
        <end position="432"/>
    </location>
</feature>
<feature type="transmembrane region" description="Helical" evidence="6">
    <location>
        <begin position="71"/>
        <end position="91"/>
    </location>
</feature>
<feature type="transmembrane region" description="Helical" evidence="6">
    <location>
        <begin position="381"/>
        <end position="406"/>
    </location>
</feature>
<accession>A0ABM8QYB9</accession>
<reference evidence="8 9" key="1">
    <citation type="submission" date="2021-02" db="EMBL/GenBank/DDBJ databases">
        <authorList>
            <person name="Vanwijnsberghe S."/>
        </authorList>
    </citation>
    <scope>NUCLEOTIDE SEQUENCE [LARGE SCALE GENOMIC DNA]</scope>
    <source>
        <strain evidence="8 9">R-69776</strain>
    </source>
</reference>
<protein>
    <submittedName>
        <fullName evidence="8">Tartrate transporter</fullName>
    </submittedName>
</protein>
<dbReference type="Pfam" id="PF07690">
    <property type="entry name" value="MFS_1"/>
    <property type="match status" value="1"/>
</dbReference>
<evidence type="ECO:0000256" key="5">
    <source>
        <dbReference type="ARBA" id="ARBA00023136"/>
    </source>
</evidence>
<feature type="domain" description="Major facilitator superfamily (MFS) profile" evidence="7">
    <location>
        <begin position="38"/>
        <end position="439"/>
    </location>
</feature>
<comment type="subcellular location">
    <subcellularLocation>
        <location evidence="1">Membrane</location>
        <topology evidence="1">Multi-pass membrane protein</topology>
    </subcellularLocation>
</comment>
<evidence type="ECO:0000256" key="1">
    <source>
        <dbReference type="ARBA" id="ARBA00004141"/>
    </source>
</evidence>
<proteinExistence type="predicted"/>
<dbReference type="Proteomes" id="UP000673821">
    <property type="component" value="Unassembled WGS sequence"/>
</dbReference>
<dbReference type="PROSITE" id="PS50850">
    <property type="entry name" value="MFS"/>
    <property type="match status" value="1"/>
</dbReference>
<keyword evidence="4 6" id="KW-1133">Transmembrane helix</keyword>
<feature type="transmembrane region" description="Helical" evidence="6">
    <location>
        <begin position="34"/>
        <end position="51"/>
    </location>
</feature>
<evidence type="ECO:0000256" key="3">
    <source>
        <dbReference type="ARBA" id="ARBA00022692"/>
    </source>
</evidence>
<feature type="transmembrane region" description="Helical" evidence="6">
    <location>
        <begin position="260"/>
        <end position="285"/>
    </location>
</feature>
<evidence type="ECO:0000259" key="7">
    <source>
        <dbReference type="PROSITE" id="PS50850"/>
    </source>
</evidence>
<keyword evidence="2" id="KW-0813">Transport</keyword>
<dbReference type="InterPro" id="IPR020846">
    <property type="entry name" value="MFS_dom"/>
</dbReference>
<dbReference type="InterPro" id="IPR011701">
    <property type="entry name" value="MFS"/>
</dbReference>
<feature type="transmembrane region" description="Helical" evidence="6">
    <location>
        <begin position="196"/>
        <end position="215"/>
    </location>
</feature>
<evidence type="ECO:0000256" key="6">
    <source>
        <dbReference type="SAM" id="Phobius"/>
    </source>
</evidence>
<feature type="transmembrane region" description="Helical" evidence="6">
    <location>
        <begin position="291"/>
        <end position="314"/>
    </location>
</feature>
<evidence type="ECO:0000256" key="2">
    <source>
        <dbReference type="ARBA" id="ARBA00022448"/>
    </source>
</evidence>
<evidence type="ECO:0000313" key="8">
    <source>
        <dbReference type="EMBL" id="CAE6723164.1"/>
    </source>
</evidence>
<evidence type="ECO:0000313" key="9">
    <source>
        <dbReference type="Proteomes" id="UP000673821"/>
    </source>
</evidence>
<feature type="transmembrane region" description="Helical" evidence="6">
    <location>
        <begin position="326"/>
        <end position="344"/>
    </location>
</feature>